<evidence type="ECO:0000313" key="3">
    <source>
        <dbReference type="Proteomes" id="UP001319200"/>
    </source>
</evidence>
<evidence type="ECO:0000313" key="2">
    <source>
        <dbReference type="EMBL" id="MBT1700201.1"/>
    </source>
</evidence>
<organism evidence="2 3">
    <name type="scientific">Chryseosolibacter histidini</name>
    <dbReference type="NCBI Taxonomy" id="2782349"/>
    <lineage>
        <taxon>Bacteria</taxon>
        <taxon>Pseudomonadati</taxon>
        <taxon>Bacteroidota</taxon>
        <taxon>Cytophagia</taxon>
        <taxon>Cytophagales</taxon>
        <taxon>Chryseotaleaceae</taxon>
        <taxon>Chryseosolibacter</taxon>
    </lineage>
</organism>
<dbReference type="AlphaFoldDB" id="A0AAP2DPJ9"/>
<dbReference type="EMBL" id="JAHESF010000036">
    <property type="protein sequence ID" value="MBT1700201.1"/>
    <property type="molecule type" value="Genomic_DNA"/>
</dbReference>
<feature type="transmembrane region" description="Helical" evidence="1">
    <location>
        <begin position="133"/>
        <end position="155"/>
    </location>
</feature>
<protein>
    <submittedName>
        <fullName evidence="2">Uncharacterized protein</fullName>
    </submittedName>
</protein>
<dbReference type="RefSeq" id="WP_254168621.1">
    <property type="nucleotide sequence ID" value="NZ_JAHESF010000036.1"/>
</dbReference>
<keyword evidence="1" id="KW-0472">Membrane</keyword>
<keyword evidence="1" id="KW-1133">Transmembrane helix</keyword>
<gene>
    <name evidence="2" type="ORF">KK083_25155</name>
</gene>
<reference evidence="2 3" key="1">
    <citation type="submission" date="2021-05" db="EMBL/GenBank/DDBJ databases">
        <title>A Polyphasic approach of four new species of the genus Ohtaekwangia: Ohtaekwangia histidinii sp. nov., Ohtaekwangia cretensis sp. nov., Ohtaekwangia indiensis sp. nov., Ohtaekwangia reichenbachii sp. nov. from diverse environment.</title>
        <authorList>
            <person name="Octaviana S."/>
        </authorList>
    </citation>
    <scope>NUCLEOTIDE SEQUENCE [LARGE SCALE GENOMIC DNA]</scope>
    <source>
        <strain evidence="2 3">PWU4</strain>
    </source>
</reference>
<evidence type="ECO:0000256" key="1">
    <source>
        <dbReference type="SAM" id="Phobius"/>
    </source>
</evidence>
<dbReference type="Proteomes" id="UP001319200">
    <property type="component" value="Unassembled WGS sequence"/>
</dbReference>
<sequence length="200" mass="22913">MMMLFFNTVRRWPRTWLWLAIVLMVLTGFLVSWSGRCLKTTSAPFAIVSLELAWDQRDADTIRNEWQRASCSHGNIISDPTVAAPGDISVIHTAQKNILDDLWFLMAYTLFFIVCVVRIDPFKLPDQPVTRTTFVFVQLALVAGLLDAIENFFMWRFISGEDIPSDAFAFPATVKFLLVITLTGYILLYLLRRLRSLVKS</sequence>
<name>A0AAP2DPJ9_9BACT</name>
<feature type="transmembrane region" description="Helical" evidence="1">
    <location>
        <begin position="167"/>
        <end position="191"/>
    </location>
</feature>
<accession>A0AAP2DPJ9</accession>
<proteinExistence type="predicted"/>
<feature type="transmembrane region" description="Helical" evidence="1">
    <location>
        <begin position="102"/>
        <end position="121"/>
    </location>
</feature>
<keyword evidence="3" id="KW-1185">Reference proteome</keyword>
<keyword evidence="1" id="KW-0812">Transmembrane</keyword>
<comment type="caution">
    <text evidence="2">The sequence shown here is derived from an EMBL/GenBank/DDBJ whole genome shotgun (WGS) entry which is preliminary data.</text>
</comment>